<evidence type="ECO:0000256" key="18">
    <source>
        <dbReference type="SAM" id="MobiDB-lite"/>
    </source>
</evidence>
<keyword evidence="10" id="KW-1015">Disulfide bond</keyword>
<protein>
    <recommendedName>
        <fullName evidence="3">Gastrin/cholecystokinin type B receptor</fullName>
    </recommendedName>
    <alternativeName>
        <fullName evidence="16">Cholecystokinin-2 receptor</fullName>
    </alternativeName>
</protein>
<dbReference type="PRINTS" id="PR00237">
    <property type="entry name" value="GPCRRHODOPSN"/>
</dbReference>
<dbReference type="EMBL" id="LJIJ01001223">
    <property type="protein sequence ID" value="ODM92453.1"/>
    <property type="molecule type" value="Genomic_DNA"/>
</dbReference>
<keyword evidence="6 19" id="KW-1133">Transmembrane helix</keyword>
<feature type="non-terminal residue" evidence="21">
    <location>
        <position position="1"/>
    </location>
</feature>
<feature type="transmembrane region" description="Helical" evidence="19">
    <location>
        <begin position="200"/>
        <end position="224"/>
    </location>
</feature>
<comment type="function">
    <text evidence="15">Receptor for gastrin and cholecystokinin. The CCK-B receptors occur throughout the central nervous system where they modulate anxiety, analgesia, arousal, and neuroleptic activity. This receptor mediates its action by association with G proteins that activate a phosphatidylinositol-calcium second messenger system.</text>
</comment>
<evidence type="ECO:0000256" key="2">
    <source>
        <dbReference type="ARBA" id="ARBA00010663"/>
    </source>
</evidence>
<proteinExistence type="inferred from homology"/>
<keyword evidence="14" id="KW-0449">Lipoprotein</keyword>
<dbReference type="InterPro" id="IPR000276">
    <property type="entry name" value="GPCR_Rhodpsn"/>
</dbReference>
<evidence type="ECO:0000313" key="22">
    <source>
        <dbReference type="Proteomes" id="UP000094527"/>
    </source>
</evidence>
<keyword evidence="5 17" id="KW-0812">Transmembrane</keyword>
<dbReference type="OrthoDB" id="10037617at2759"/>
<evidence type="ECO:0000256" key="3">
    <source>
        <dbReference type="ARBA" id="ARBA00019090"/>
    </source>
</evidence>
<dbReference type="GO" id="GO:0005886">
    <property type="term" value="C:plasma membrane"/>
    <property type="evidence" value="ECO:0007669"/>
    <property type="project" value="UniProtKB-SubCell"/>
</dbReference>
<evidence type="ECO:0000256" key="16">
    <source>
        <dbReference type="ARBA" id="ARBA00031093"/>
    </source>
</evidence>
<feature type="compositionally biased region" description="Low complexity" evidence="18">
    <location>
        <begin position="12"/>
        <end position="21"/>
    </location>
</feature>
<dbReference type="InterPro" id="IPR000314">
    <property type="entry name" value="Gastrin_rcpt"/>
</dbReference>
<dbReference type="PROSITE" id="PS00237">
    <property type="entry name" value="G_PROTEIN_RECEP_F1_1"/>
    <property type="match status" value="1"/>
</dbReference>
<dbReference type="SUPFAM" id="SSF81321">
    <property type="entry name" value="Family A G protein-coupled receptor-like"/>
    <property type="match status" value="1"/>
</dbReference>
<dbReference type="OMA" id="TFLECVG"/>
<comment type="subcellular location">
    <subcellularLocation>
        <location evidence="1">Cell membrane</location>
        <topology evidence="1">Multi-pass membrane protein</topology>
    </subcellularLocation>
</comment>
<feature type="transmembrane region" description="Helical" evidence="19">
    <location>
        <begin position="74"/>
        <end position="99"/>
    </location>
</feature>
<dbReference type="SMART" id="SM01381">
    <property type="entry name" value="7TM_GPCR_Srsx"/>
    <property type="match status" value="1"/>
</dbReference>
<feature type="transmembrane region" description="Helical" evidence="19">
    <location>
        <begin position="38"/>
        <end position="62"/>
    </location>
</feature>
<dbReference type="GO" id="GO:0008188">
    <property type="term" value="F:neuropeptide receptor activity"/>
    <property type="evidence" value="ECO:0007669"/>
    <property type="project" value="TreeGrafter"/>
</dbReference>
<evidence type="ECO:0000256" key="7">
    <source>
        <dbReference type="ARBA" id="ARBA00023040"/>
    </source>
</evidence>
<accession>A0A1D2MHN0</accession>
<evidence type="ECO:0000256" key="17">
    <source>
        <dbReference type="RuleBase" id="RU000688"/>
    </source>
</evidence>
<dbReference type="PRINTS" id="PR01822">
    <property type="entry name" value="CCYSTOKININR"/>
</dbReference>
<organism evidence="21 22">
    <name type="scientific">Orchesella cincta</name>
    <name type="common">Springtail</name>
    <name type="synonym">Podura cincta</name>
    <dbReference type="NCBI Taxonomy" id="48709"/>
    <lineage>
        <taxon>Eukaryota</taxon>
        <taxon>Metazoa</taxon>
        <taxon>Ecdysozoa</taxon>
        <taxon>Arthropoda</taxon>
        <taxon>Hexapoda</taxon>
        <taxon>Collembola</taxon>
        <taxon>Entomobryomorpha</taxon>
        <taxon>Entomobryoidea</taxon>
        <taxon>Orchesellidae</taxon>
        <taxon>Orchesellinae</taxon>
        <taxon>Orchesella</taxon>
    </lineage>
</organism>
<evidence type="ECO:0000256" key="10">
    <source>
        <dbReference type="ARBA" id="ARBA00023157"/>
    </source>
</evidence>
<keyword evidence="22" id="KW-1185">Reference proteome</keyword>
<keyword evidence="7 17" id="KW-0297">G-protein coupled receptor</keyword>
<dbReference type="InterPro" id="IPR009126">
    <property type="entry name" value="Cholcskin_rcpt"/>
</dbReference>
<keyword evidence="13 17" id="KW-0807">Transducer</keyword>
<keyword evidence="4" id="KW-1003">Cell membrane</keyword>
<reference evidence="21 22" key="1">
    <citation type="journal article" date="2016" name="Genome Biol. Evol.">
        <title>Gene Family Evolution Reflects Adaptation to Soil Environmental Stressors in the Genome of the Collembolan Orchesella cincta.</title>
        <authorList>
            <person name="Faddeeva-Vakhrusheva A."/>
            <person name="Derks M.F."/>
            <person name="Anvar S.Y."/>
            <person name="Agamennone V."/>
            <person name="Suring W."/>
            <person name="Smit S."/>
            <person name="van Straalen N.M."/>
            <person name="Roelofs D."/>
        </authorList>
    </citation>
    <scope>NUCLEOTIDE SEQUENCE [LARGE SCALE GENOMIC DNA]</scope>
    <source>
        <tissue evidence="21">Mixed pool</tissue>
    </source>
</reference>
<dbReference type="Pfam" id="PF00001">
    <property type="entry name" value="7tm_1"/>
    <property type="match status" value="1"/>
</dbReference>
<evidence type="ECO:0000256" key="11">
    <source>
        <dbReference type="ARBA" id="ARBA00023170"/>
    </source>
</evidence>
<feature type="region of interest" description="Disordered" evidence="18">
    <location>
        <begin position="349"/>
        <end position="386"/>
    </location>
</feature>
<evidence type="ECO:0000256" key="4">
    <source>
        <dbReference type="ARBA" id="ARBA00022475"/>
    </source>
</evidence>
<gene>
    <name evidence="21" type="ORF">Ocin01_14228</name>
</gene>
<feature type="transmembrane region" description="Helical" evidence="19">
    <location>
        <begin position="409"/>
        <end position="432"/>
    </location>
</feature>
<evidence type="ECO:0000256" key="8">
    <source>
        <dbReference type="ARBA" id="ARBA00023136"/>
    </source>
</evidence>
<dbReference type="Proteomes" id="UP000094527">
    <property type="component" value="Unassembled WGS sequence"/>
</dbReference>
<evidence type="ECO:0000256" key="12">
    <source>
        <dbReference type="ARBA" id="ARBA00023180"/>
    </source>
</evidence>
<dbReference type="Gene3D" id="1.20.1070.10">
    <property type="entry name" value="Rhodopsin 7-helix transmembrane proteins"/>
    <property type="match status" value="2"/>
</dbReference>
<evidence type="ECO:0000256" key="19">
    <source>
        <dbReference type="SAM" id="Phobius"/>
    </source>
</evidence>
<dbReference type="PANTHER" id="PTHR24238:SF46">
    <property type="entry name" value="GASTRIN_CHOLECYSTOKININ TYPE B RECEPTOR"/>
    <property type="match status" value="1"/>
</dbReference>
<dbReference type="InterPro" id="IPR017452">
    <property type="entry name" value="GPCR_Rhodpsn_7TM"/>
</dbReference>
<feature type="region of interest" description="Disordered" evidence="18">
    <location>
        <begin position="1"/>
        <end position="21"/>
    </location>
</feature>
<evidence type="ECO:0000256" key="13">
    <source>
        <dbReference type="ARBA" id="ARBA00023224"/>
    </source>
</evidence>
<name>A0A1D2MHN0_ORCCI</name>
<evidence type="ECO:0000313" key="21">
    <source>
        <dbReference type="EMBL" id="ODM92453.1"/>
    </source>
</evidence>
<feature type="non-terminal residue" evidence="21">
    <location>
        <position position="531"/>
    </location>
</feature>
<evidence type="ECO:0000256" key="6">
    <source>
        <dbReference type="ARBA" id="ARBA00022989"/>
    </source>
</evidence>
<sequence length="531" mass="59851">VSRRPLANGRLNNNTSTTLTTSSTTAANAQSTFPGRNVIIPLYTLIFFLSFVGNLMVILTLARNRRMRTVTNVLLLNLAISDLLLGVFCMPVTLIGQLLRNFIFGAAMCRILPYFQAVSVSVGVWTLVAISLERYFAICRPLQSRKWQTRSHAYKMILAVWIFTLSWNLPIMFVSTLQPIRNSGRYKCREIWPSEESEKIFNLVLDFLLLLIPLCIMALAYSLIVSKLWKGLQSEIRHTRSFRQHGPHGHLIPRDDSLELSTHSHYSPCMLGTAENVTATGSRMCTASQPREGVSNEIVTLKGGRGVVVRWRRKNAIEEVADITTSTSTRGVAYGRGASNSDHHHCHLNNHAPNILKQNGHNGRPKQSHNQHLQPHPPQTHQPSNVVRAIRSTYTGKSMESKKKVIRMLFVLVAEFFVCWTPLYVMNTWYLFDSEAVYNHIGPFGVVLIQLLAYVSSCCNPITYCFMNRKFRQAFIKVFQCCTSRAVAKTGPPTLGRGSDMSANDSLIYGVPASTMNKSDSEEHERFKEKL</sequence>
<evidence type="ECO:0000256" key="15">
    <source>
        <dbReference type="ARBA" id="ARBA00025402"/>
    </source>
</evidence>
<dbReference type="PRINTS" id="PR00527">
    <property type="entry name" value="GASTRINR"/>
</dbReference>
<feature type="transmembrane region" description="Helical" evidence="19">
    <location>
        <begin position="153"/>
        <end position="180"/>
    </location>
</feature>
<feature type="domain" description="G-protein coupled receptors family 1 profile" evidence="20">
    <location>
        <begin position="53"/>
        <end position="464"/>
    </location>
</feature>
<dbReference type="GO" id="GO:0015054">
    <property type="term" value="F:gastrin receptor activity"/>
    <property type="evidence" value="ECO:0007669"/>
    <property type="project" value="InterPro"/>
</dbReference>
<evidence type="ECO:0000256" key="5">
    <source>
        <dbReference type="ARBA" id="ARBA00022692"/>
    </source>
</evidence>
<keyword evidence="9" id="KW-0564">Palmitate</keyword>
<dbReference type="AlphaFoldDB" id="A0A1D2MHN0"/>
<keyword evidence="12" id="KW-0325">Glycoprotein</keyword>
<evidence type="ECO:0000259" key="20">
    <source>
        <dbReference type="PROSITE" id="PS50262"/>
    </source>
</evidence>
<keyword evidence="11 17" id="KW-0675">Receptor</keyword>
<dbReference type="STRING" id="48709.A0A1D2MHN0"/>
<comment type="caution">
    <text evidence="21">The sequence shown here is derived from an EMBL/GenBank/DDBJ whole genome shotgun (WGS) entry which is preliminary data.</text>
</comment>
<feature type="transmembrane region" description="Helical" evidence="19">
    <location>
        <begin position="444"/>
        <end position="467"/>
    </location>
</feature>
<keyword evidence="8 19" id="KW-0472">Membrane</keyword>
<dbReference type="PROSITE" id="PS50262">
    <property type="entry name" value="G_PROTEIN_RECEP_F1_2"/>
    <property type="match status" value="1"/>
</dbReference>
<evidence type="ECO:0000256" key="14">
    <source>
        <dbReference type="ARBA" id="ARBA00023288"/>
    </source>
</evidence>
<feature type="transmembrane region" description="Helical" evidence="19">
    <location>
        <begin position="111"/>
        <end position="132"/>
    </location>
</feature>
<dbReference type="PANTHER" id="PTHR24238">
    <property type="entry name" value="G-PROTEIN COUPLED RECEPTOR"/>
    <property type="match status" value="1"/>
</dbReference>
<comment type="similarity">
    <text evidence="2 17">Belongs to the G-protein coupled receptor 1 family.</text>
</comment>
<evidence type="ECO:0000256" key="1">
    <source>
        <dbReference type="ARBA" id="ARBA00004651"/>
    </source>
</evidence>
<evidence type="ECO:0000256" key="9">
    <source>
        <dbReference type="ARBA" id="ARBA00023139"/>
    </source>
</evidence>